<dbReference type="Pfam" id="PF00534">
    <property type="entry name" value="Glycos_transf_1"/>
    <property type="match status" value="1"/>
</dbReference>
<reference evidence="4" key="1">
    <citation type="submission" date="2016-10" db="EMBL/GenBank/DDBJ databases">
        <authorList>
            <person name="Varghese N."/>
            <person name="Submissions S."/>
        </authorList>
    </citation>
    <scope>NUCLEOTIDE SEQUENCE [LARGE SCALE GENOMIC DNA]</scope>
    <source>
        <strain evidence="4">DSM 23445</strain>
    </source>
</reference>
<evidence type="ECO:0000313" key="4">
    <source>
        <dbReference type="Proteomes" id="UP000199673"/>
    </source>
</evidence>
<organism evidence="3 4">
    <name type="scientific">Algoriphagus locisalis</name>
    <dbReference type="NCBI Taxonomy" id="305507"/>
    <lineage>
        <taxon>Bacteria</taxon>
        <taxon>Pseudomonadati</taxon>
        <taxon>Bacteroidota</taxon>
        <taxon>Cytophagia</taxon>
        <taxon>Cytophagales</taxon>
        <taxon>Cyclobacteriaceae</taxon>
        <taxon>Algoriphagus</taxon>
    </lineage>
</organism>
<dbReference type="PANTHER" id="PTHR12526:SF630">
    <property type="entry name" value="GLYCOSYLTRANSFERASE"/>
    <property type="match status" value="1"/>
</dbReference>
<dbReference type="InterPro" id="IPR001296">
    <property type="entry name" value="Glyco_trans_1"/>
</dbReference>
<dbReference type="Proteomes" id="UP000199673">
    <property type="component" value="Unassembled WGS sequence"/>
</dbReference>
<protein>
    <submittedName>
        <fullName evidence="3">Glycosyltransferase involved in cell wall bisynthesis</fullName>
    </submittedName>
</protein>
<dbReference type="RefSeq" id="WP_091691280.1">
    <property type="nucleotide sequence ID" value="NZ_FPBF01000001.1"/>
</dbReference>
<dbReference type="STRING" id="305507.SAMN04489724_0675"/>
<feature type="domain" description="Glycosyltransferase subfamily 4-like N-terminal" evidence="2">
    <location>
        <begin position="14"/>
        <end position="167"/>
    </location>
</feature>
<dbReference type="Gene3D" id="3.40.50.2000">
    <property type="entry name" value="Glycogen Phosphorylase B"/>
    <property type="match status" value="2"/>
</dbReference>
<keyword evidence="4" id="KW-1185">Reference proteome</keyword>
<accession>A0A1I6XU54</accession>
<name>A0A1I6XU54_9BACT</name>
<proteinExistence type="predicted"/>
<gene>
    <name evidence="3" type="ORF">SAMN04489724_0675</name>
</gene>
<dbReference type="InterPro" id="IPR028098">
    <property type="entry name" value="Glyco_trans_4-like_N"/>
</dbReference>
<dbReference type="Pfam" id="PF13439">
    <property type="entry name" value="Glyco_transf_4"/>
    <property type="match status" value="1"/>
</dbReference>
<sequence>MIRVLHCIETIASGGVEQVRLTLVRGLDRSKFEHKIICTWGGGAIADAFEAEGVELVQVGSFTHPFEVKKHRKVLEVIRKFKPHIIHGAIFEGMSMAAIAGAIGAVPVRILEETSEPTGRSKKSIWLQRLFLRFSDKIVGISPSVVQFLAEKAKLPDSKIILINNGVTIPESAPPSEIHELKEKLGFKEEDFIIGSVGRVYDQVKRFSDILKALKILNDPNFKLLVIGDGPDLASLKELSETLGISKQVVFTGHQANPHPFFGTMDIFCIASAHEGFGLVAAEAMMHGLPVIATKVGGLKDVVKDENSGFLTPPFSPNQIAEKIKILASDPELRNTMGQKGRARALENYSAERYCKEIETLYVDLLATKGISVLK</sequence>
<evidence type="ECO:0000313" key="3">
    <source>
        <dbReference type="EMBL" id="SFT41999.1"/>
    </source>
</evidence>
<dbReference type="EMBL" id="FPBF01000001">
    <property type="protein sequence ID" value="SFT41999.1"/>
    <property type="molecule type" value="Genomic_DNA"/>
</dbReference>
<dbReference type="GO" id="GO:0016757">
    <property type="term" value="F:glycosyltransferase activity"/>
    <property type="evidence" value="ECO:0007669"/>
    <property type="project" value="InterPro"/>
</dbReference>
<keyword evidence="3" id="KW-0808">Transferase</keyword>
<dbReference type="PANTHER" id="PTHR12526">
    <property type="entry name" value="GLYCOSYLTRANSFERASE"/>
    <property type="match status" value="1"/>
</dbReference>
<dbReference type="OrthoDB" id="7560678at2"/>
<dbReference type="AlphaFoldDB" id="A0A1I6XU54"/>
<evidence type="ECO:0000259" key="2">
    <source>
        <dbReference type="Pfam" id="PF13439"/>
    </source>
</evidence>
<evidence type="ECO:0000259" key="1">
    <source>
        <dbReference type="Pfam" id="PF00534"/>
    </source>
</evidence>
<feature type="domain" description="Glycosyl transferase family 1" evidence="1">
    <location>
        <begin position="179"/>
        <end position="343"/>
    </location>
</feature>
<dbReference type="SUPFAM" id="SSF53756">
    <property type="entry name" value="UDP-Glycosyltransferase/glycogen phosphorylase"/>
    <property type="match status" value="1"/>
</dbReference>